<dbReference type="SMART" id="SM00746">
    <property type="entry name" value="TRASH"/>
    <property type="match status" value="10"/>
</dbReference>
<protein>
    <submittedName>
        <fullName evidence="12">Zinc finger MYM-type protein 2</fullName>
    </submittedName>
</protein>
<evidence type="ECO:0000256" key="7">
    <source>
        <dbReference type="ARBA" id="ARBA00022843"/>
    </source>
</evidence>
<keyword evidence="8 9" id="KW-0238">DNA-binding</keyword>
<proteinExistence type="predicted"/>
<evidence type="ECO:0000256" key="5">
    <source>
        <dbReference type="ARBA" id="ARBA00022771"/>
    </source>
</evidence>
<feature type="region of interest" description="Disordered" evidence="10">
    <location>
        <begin position="185"/>
        <end position="370"/>
    </location>
</feature>
<dbReference type="GO" id="GO:0003677">
    <property type="term" value="F:DNA binding"/>
    <property type="evidence" value="ECO:0007669"/>
    <property type="project" value="UniProtKB-UniRule"/>
</dbReference>
<dbReference type="InterPro" id="IPR006612">
    <property type="entry name" value="THAP_Znf"/>
</dbReference>
<feature type="region of interest" description="Disordered" evidence="10">
    <location>
        <begin position="406"/>
        <end position="496"/>
    </location>
</feature>
<name>A0A5C6PNE0_9TELE</name>
<organism evidence="12 13">
    <name type="scientific">Takifugu flavidus</name>
    <name type="common">sansaifugu</name>
    <dbReference type="NCBI Taxonomy" id="433684"/>
    <lineage>
        <taxon>Eukaryota</taxon>
        <taxon>Metazoa</taxon>
        <taxon>Chordata</taxon>
        <taxon>Craniata</taxon>
        <taxon>Vertebrata</taxon>
        <taxon>Euteleostomi</taxon>
        <taxon>Actinopterygii</taxon>
        <taxon>Neopterygii</taxon>
        <taxon>Teleostei</taxon>
        <taxon>Neoteleostei</taxon>
        <taxon>Acanthomorphata</taxon>
        <taxon>Eupercaria</taxon>
        <taxon>Tetraodontiformes</taxon>
        <taxon>Tetradontoidea</taxon>
        <taxon>Tetraodontidae</taxon>
        <taxon>Takifugu</taxon>
    </lineage>
</organism>
<feature type="compositionally biased region" description="Low complexity" evidence="10">
    <location>
        <begin position="268"/>
        <end position="296"/>
    </location>
</feature>
<dbReference type="Pfam" id="PF06467">
    <property type="entry name" value="zf-FCS"/>
    <property type="match status" value="8"/>
</dbReference>
<dbReference type="PANTHER" id="PTHR45736:SF6">
    <property type="entry name" value="ZINC FINGER MYM-TYPE PROTEIN 2"/>
    <property type="match status" value="1"/>
</dbReference>
<keyword evidence="5 9" id="KW-0863">Zinc-finger</keyword>
<dbReference type="InterPro" id="IPR021893">
    <property type="entry name" value="ZMYM2-like_C"/>
</dbReference>
<accession>A0A5C6PNE0</accession>
<comment type="caution">
    <text evidence="12">The sequence shown here is derived from an EMBL/GenBank/DDBJ whole genome shotgun (WGS) entry which is preliminary data.</text>
</comment>
<keyword evidence="1" id="KW-1017">Isopeptide bond</keyword>
<dbReference type="Pfam" id="PF05485">
    <property type="entry name" value="THAP"/>
    <property type="match status" value="1"/>
</dbReference>
<evidence type="ECO:0000256" key="1">
    <source>
        <dbReference type="ARBA" id="ARBA00022499"/>
    </source>
</evidence>
<dbReference type="InterPro" id="IPR011017">
    <property type="entry name" value="TRASH_dom"/>
</dbReference>
<dbReference type="SMART" id="SM00692">
    <property type="entry name" value="DM3"/>
    <property type="match status" value="1"/>
</dbReference>
<evidence type="ECO:0000259" key="11">
    <source>
        <dbReference type="PROSITE" id="PS50950"/>
    </source>
</evidence>
<reference evidence="12 13" key="1">
    <citation type="submission" date="2019-04" db="EMBL/GenBank/DDBJ databases">
        <title>Chromosome genome assembly for Takifugu flavidus.</title>
        <authorList>
            <person name="Xiao S."/>
        </authorList>
    </citation>
    <scope>NUCLEOTIDE SEQUENCE [LARGE SCALE GENOMIC DNA]</scope>
    <source>
        <strain evidence="12">HTHZ2018</strain>
        <tissue evidence="12">Muscle</tissue>
    </source>
</reference>
<keyword evidence="2" id="KW-0597">Phosphoprotein</keyword>
<dbReference type="InterPro" id="IPR051284">
    <property type="entry name" value="ZnF_MYMT-QRICH1"/>
</dbReference>
<dbReference type="SUPFAM" id="SSF57716">
    <property type="entry name" value="Glucocorticoid receptor-like (DNA-binding domain)"/>
    <property type="match status" value="2"/>
</dbReference>
<evidence type="ECO:0000313" key="13">
    <source>
        <dbReference type="Proteomes" id="UP000324091"/>
    </source>
</evidence>
<dbReference type="InterPro" id="IPR010507">
    <property type="entry name" value="Znf_MYM"/>
</dbReference>
<feature type="region of interest" description="Disordered" evidence="10">
    <location>
        <begin position="137"/>
        <end position="160"/>
    </location>
</feature>
<dbReference type="EMBL" id="RHFK02000001">
    <property type="protein sequence ID" value="TWW80406.1"/>
    <property type="molecule type" value="Genomic_DNA"/>
</dbReference>
<feature type="compositionally biased region" description="Polar residues" evidence="10">
    <location>
        <begin position="341"/>
        <end position="357"/>
    </location>
</feature>
<evidence type="ECO:0000256" key="10">
    <source>
        <dbReference type="SAM" id="MobiDB-lite"/>
    </source>
</evidence>
<keyword evidence="6" id="KW-0862">Zinc</keyword>
<keyword evidence="4" id="KW-0677">Repeat</keyword>
<feature type="region of interest" description="Disordered" evidence="10">
    <location>
        <begin position="1181"/>
        <end position="1222"/>
    </location>
</feature>
<feature type="domain" description="THAP-type" evidence="11">
    <location>
        <begin position="1"/>
        <end position="112"/>
    </location>
</feature>
<dbReference type="PROSITE" id="PS50950">
    <property type="entry name" value="ZF_THAP"/>
    <property type="match status" value="1"/>
</dbReference>
<evidence type="ECO:0000256" key="3">
    <source>
        <dbReference type="ARBA" id="ARBA00022723"/>
    </source>
</evidence>
<dbReference type="InterPro" id="IPR057926">
    <property type="entry name" value="QRICH1_dom"/>
</dbReference>
<feature type="compositionally biased region" description="Acidic residues" evidence="10">
    <location>
        <begin position="137"/>
        <end position="155"/>
    </location>
</feature>
<feature type="compositionally biased region" description="Acidic residues" evidence="10">
    <location>
        <begin position="1130"/>
        <end position="1150"/>
    </location>
</feature>
<dbReference type="Pfam" id="PF25561">
    <property type="entry name" value="QRICH1"/>
    <property type="match status" value="1"/>
</dbReference>
<feature type="compositionally biased region" description="Low complexity" evidence="10">
    <location>
        <begin position="479"/>
        <end position="494"/>
    </location>
</feature>
<dbReference type="Pfam" id="PF12012">
    <property type="entry name" value="DUF3504"/>
    <property type="match status" value="1"/>
</dbReference>
<feature type="compositionally biased region" description="Polar residues" evidence="10">
    <location>
        <begin position="449"/>
        <end position="472"/>
    </location>
</feature>
<gene>
    <name evidence="12" type="ORF">D4764_01G0002210</name>
</gene>
<evidence type="ECO:0000256" key="8">
    <source>
        <dbReference type="ARBA" id="ARBA00023125"/>
    </source>
</evidence>
<evidence type="ECO:0000256" key="9">
    <source>
        <dbReference type="PROSITE-ProRule" id="PRU00309"/>
    </source>
</evidence>
<evidence type="ECO:0000256" key="4">
    <source>
        <dbReference type="ARBA" id="ARBA00022737"/>
    </source>
</evidence>
<keyword evidence="3" id="KW-0479">Metal-binding</keyword>
<feature type="region of interest" description="Disordered" evidence="10">
    <location>
        <begin position="1117"/>
        <end position="1150"/>
    </location>
</feature>
<dbReference type="GO" id="GO:0008270">
    <property type="term" value="F:zinc ion binding"/>
    <property type="evidence" value="ECO:0007669"/>
    <property type="project" value="UniProtKB-KW"/>
</dbReference>
<feature type="compositionally biased region" description="Low complexity" evidence="10">
    <location>
        <begin position="309"/>
        <end position="327"/>
    </location>
</feature>
<dbReference type="Proteomes" id="UP000324091">
    <property type="component" value="Chromosome 1"/>
</dbReference>
<dbReference type="PANTHER" id="PTHR45736">
    <property type="entry name" value="ZINC FINGER MYM-TYPE PROTEIN"/>
    <property type="match status" value="1"/>
</dbReference>
<keyword evidence="13" id="KW-1185">Reference proteome</keyword>
<keyword evidence="7" id="KW-0832">Ubl conjugation</keyword>
<evidence type="ECO:0000256" key="2">
    <source>
        <dbReference type="ARBA" id="ARBA00022553"/>
    </source>
</evidence>
<feature type="compositionally biased region" description="Polar residues" evidence="10">
    <location>
        <begin position="1209"/>
        <end position="1220"/>
    </location>
</feature>
<dbReference type="SMART" id="SM00980">
    <property type="entry name" value="THAP"/>
    <property type="match status" value="1"/>
</dbReference>
<evidence type="ECO:0000313" key="12">
    <source>
        <dbReference type="EMBL" id="TWW80406.1"/>
    </source>
</evidence>
<evidence type="ECO:0000256" key="6">
    <source>
        <dbReference type="ARBA" id="ARBA00022833"/>
    </source>
</evidence>
<feature type="region of interest" description="Disordered" evidence="10">
    <location>
        <begin position="1426"/>
        <end position="1455"/>
    </location>
</feature>
<sequence>MPGRFCSFPNCPNKITPVTLRSLSFHRVPVADEELLKRWLVALQMEPGTAAEEVKRGDHKVCSVHFDPDDFYPRKAQPAPVKKTRKGLRKTKPLKEHFERTKLKPNAVPRTGTRLSSEPEHRTGGFKFRLELAGMELEMEEEEEEEWEGPDEEEPGGGAIWAPLLGRHVVALVMDGNQNPVVAEEAGEQVEPMDATPSPQPQPTPVSEEDQEAVSMVTEDGAPKEGGTQDNDDDDVVLVGEEPSATAPQDTPSTDCLEAAAAVAGVDTSTAAVPSTNPSSPASSSAPKPQTTAEPIVIDDEEDPDKDASFASPAHPGGSSASHSPGALSNTEADSELRIASVTTLGGAQKESFSTSALDALPHEDDEQADMNLMITSVTSLQGGGAADAAAGEGQAEVNGLQISNAFSLNPDSSPGCPTASFNPGRGSGPVGQLAQNGDMGSHNRADSWISQSASVPRSLKQTGVDSPSPATSLPKPPGQSSSSNSSSGSQPQPRTVKVTCANCKKPLKKGQTAYQRKGSTHLFCSTTCLSAFSHKPAPKKSCTMCKKDITNMKGTIVAQVDSSESFQEFCSTGCLGAYENKQNPPKSSLKTKCTVCGKLTEIRHEVSFKTVTHKICSDTCFNVYRRANGLIMNCCEQCGDYLPSRPSANHFLLVDGQQKRFCCQNCIRDFKQAHSKLATCQTCKTLIKTGEVLHGLGVGGVMGSFCSVNCLNKGKLTTASFVATEPTCHFCKRNSLPQYQATLPEGNVLNFCSSQCVTKFQNATLQTATNGQLPLSTAADTVQLKCNYCRGAFSLKPETLEWEDKMYQFCSKVCCEDYKKLHCIVTFCEYCQEERTLHETVKFSGVKRPFCSEGCKLLFKQDFIKRLGLKCVSCNHCNQLCKKSITRQFGGTTRDFCSETCAKKFHDWFYKAARCDCCKVQGNLTESVMWRAEMKQFCDQDCLLKFYCQQNEPIMVTQKGPENSSIGVELQAPKFGLVNQGSMAYAGGLMRDVKNKAVLCKPLTLTKATYCKPHMQSKHLQTDVDDGIKREYVPVPIPVPVFIPMPMNMYSQVTPTPVSLPIPVPVPVFLPTTLQGAEQIIESINELKNNVTPELQRVPQTLKEEQKEDVETIKVKKEVREQESSINNSEEEEEEEEEEEKYDPNLDLETDFPQVSALEPAPVLEGMDEDMSFSLPPVLAESKEQEEEEEEPVPRPQPRKQGNKRQAVEQSSAQISSEGPSVKRSLPLKARYGIYAWKRWVLSSSEKTEDTKDEDGSKPVRVKSNLLSLSPEELNEGLSQFVREVCRPNGERYSPDSIFYLCLGIQQHLHTKGRKDDLFSDSCYQQFGEELNKVLKDWQPSVLPDGLLWSRVEEQSLWSSRQLGEQSPAVLLRSLVYLNTKYFGLRTVEQHLRLSFANVYGPDTIHPVTKETTVCISVPSISQGDHVQTESRKRKRKSEVDDEDQEPSDSAGSAVRCPVKKHECHLYDLYRSKCPPSLRDRLDLFYVQPDPARDPDGQLWFTSTPLERQALENLLTQVLLVRDVYTDKHYTEEDVDGGE</sequence>